<dbReference type="AlphaFoldDB" id="A0A0F8YAG6"/>
<feature type="non-terminal residue" evidence="1">
    <location>
        <position position="1"/>
    </location>
</feature>
<organism evidence="1">
    <name type="scientific">marine sediment metagenome</name>
    <dbReference type="NCBI Taxonomy" id="412755"/>
    <lineage>
        <taxon>unclassified sequences</taxon>
        <taxon>metagenomes</taxon>
        <taxon>ecological metagenomes</taxon>
    </lineage>
</organism>
<gene>
    <name evidence="1" type="ORF">LCGC14_2921460</name>
</gene>
<protein>
    <submittedName>
        <fullName evidence="1">Uncharacterized protein</fullName>
    </submittedName>
</protein>
<name>A0A0F8YAG6_9ZZZZ</name>
<accession>A0A0F8YAG6</accession>
<evidence type="ECO:0000313" key="1">
    <source>
        <dbReference type="EMBL" id="KKK70690.1"/>
    </source>
</evidence>
<proteinExistence type="predicted"/>
<dbReference type="EMBL" id="LAZR01058070">
    <property type="protein sequence ID" value="KKK70690.1"/>
    <property type="molecule type" value="Genomic_DNA"/>
</dbReference>
<reference evidence="1" key="1">
    <citation type="journal article" date="2015" name="Nature">
        <title>Complex archaea that bridge the gap between prokaryotes and eukaryotes.</title>
        <authorList>
            <person name="Spang A."/>
            <person name="Saw J.H."/>
            <person name="Jorgensen S.L."/>
            <person name="Zaremba-Niedzwiedzka K."/>
            <person name="Martijn J."/>
            <person name="Lind A.E."/>
            <person name="van Eijk R."/>
            <person name="Schleper C."/>
            <person name="Guy L."/>
            <person name="Ettema T.J."/>
        </authorList>
    </citation>
    <scope>NUCLEOTIDE SEQUENCE</scope>
</reference>
<sequence>LESLTGEEIILAPPELPDYAVMK</sequence>
<comment type="caution">
    <text evidence="1">The sequence shown here is derived from an EMBL/GenBank/DDBJ whole genome shotgun (WGS) entry which is preliminary data.</text>
</comment>